<protein>
    <recommendedName>
        <fullName evidence="2">RING-type E3 ubiquitin transferase</fullName>
        <ecNumber evidence="2">2.3.2.27</ecNumber>
    </recommendedName>
</protein>
<dbReference type="GO" id="GO:0005576">
    <property type="term" value="C:extracellular region"/>
    <property type="evidence" value="ECO:0007669"/>
    <property type="project" value="UniProtKB-UniRule"/>
</dbReference>
<dbReference type="RefSeq" id="WP_156859668.1">
    <property type="nucleotide sequence ID" value="NZ_WOWR01000050.1"/>
</dbReference>
<evidence type="ECO:0000256" key="5">
    <source>
        <dbReference type="ARBA" id="ARBA00023026"/>
    </source>
</evidence>
<dbReference type="GO" id="GO:0061630">
    <property type="term" value="F:ubiquitin protein ligase activity"/>
    <property type="evidence" value="ECO:0007669"/>
    <property type="project" value="UniProtKB-EC"/>
</dbReference>
<evidence type="ECO:0000259" key="7">
    <source>
        <dbReference type="PROSITE" id="PS52053"/>
    </source>
</evidence>
<dbReference type="Pfam" id="PF20178">
    <property type="entry name" value="ToxA_N"/>
    <property type="match status" value="1"/>
</dbReference>
<dbReference type="Gene3D" id="3.80.10.10">
    <property type="entry name" value="Ribonuclease Inhibitor"/>
    <property type="match status" value="1"/>
</dbReference>
<dbReference type="InterPro" id="IPR001611">
    <property type="entry name" value="Leu-rich_rpt"/>
</dbReference>
<gene>
    <name evidence="8" type="ORF">GN299_26075</name>
</gene>
<sequence length="1496" mass="167144">MANPTEIPTAQTPTRASATDAFIGKLLPEWLRAATPQQIKRLRNLFKEHKAGQDSVRAATRGLVPLQIFALDKLGTLLKGRLPAGSKLNELEWLEPEGGLVSDGFLGFSLGTIEVRQSALLRLMQNFPSGATPLRGEFVVNGGRKVLYRVDDVFVKACRDLDTGRLYQTLIDQTFNDQTCKLLVAEKRAGLRLAAELAVIQGELNEQVCEALAEVADAKHSEGLHLQGYPGLLTMLGKPVADALVIALRDAAGEASGWVLYLPSDPSQALHHFLTLGQMHQAMVKRLNAPEYQNYFIQLIALEDRQDFVQLLQTRLKDPEPDLQMDGTTGQGDVFVRLVEQQVKRIKSDASLLLVPLAQADARAAKQRQASWKSLGWDVANLAGMFVPVVGELLLGRMLVQTVAEVYEGVTDWAYGHQHEALEHLLGVAETSAQVAVTGAVIGATGHFVRSRFVDGLEPVRLDNGQQRLWSSDLTVYESTPDERTLADDGLYGSGTRRWMRSGDRYHEVHRPQAEGPWRLRHPRGDETFGPVVEFNGERSWHVRSARPQTWDDSARMLDTLWPFQAPLSTDHAQQIVHMAGMNKDMLRGLIIENRPLPVTLRETLRRFDANTRIEAFFTSLGDASVVGGDAEIQAWCLARAGMTDLDPAALKAALMQQQPQLQGPLLQHLTRVRLPDDPVARLVKRDFPHLPDAYVAEVVAEVDNAQAKLSRLGRLSVKMATKARFLSQVARLDRAVQGVFLSSAYTDEAGELVINLLSRLPNWPSQLGVELRDGSPYGRLLTRLSAMSTEDETVSLVHVHGRFRLFDGQGYEHSAEVAEPGTIFQALAALLTPEQLGRMGLPAEQPAALLRAKLQALVPDTRTARLYLLGWREQAPWFNPGQRLTNGRVGYLLSGRGEAGTGLQQLLRARLGVLYRGLGDVELEQEAVRLQGFGDQAFQHLLDLEDSYNRLDRALNQWYGSELNEARQTCRKVVADSIRRAWRFQGEQVYDSEGNSIGQRLRLEGPSITTLPSLPLSVDFPRLVSLVINDTALTVVPVDFLHGLTALTEVNLVGNQLSAVPIGFAYLIELRTLRLARNNIHLNFGSISAINRLPRLEAVDLSYNPLGQYPVPYNQLSHLRELDLQQCRLGVWPSGLELCSSLEKVNLCGNHLKVIPEVVLRMPQYFRHIFVVMRNPLSTYDVQRLYAFDVILEEGVMPSPSLKGLQRARSLWVGGSEASTLEARGRQWDELASMPDSVGLFALVEQLERTTDYVNASEYLRGNLWTLLDALCSNTALRLEVFAELRPPFGSINRVVRRFSDLLKRAAIAQAENNTSPDRGNQLLNLGRGLFRLEQVERRATAETARRAAQGQVVNDDTIDTINLYFRVKLHEVLQLPFQPQTLDASETAEVSDAAIAQALRRVKDAETLLNLSHSLAQREFWQRYLRQRSSGYFTNLERVYRDRVQLIEQQRAELAPAEVTQRLDDLVIERDQDERALLVRLTHQLLYGKERGQA</sequence>
<dbReference type="PANTHER" id="PTHR48051:SF41">
    <property type="entry name" value="LEUCINE-RICH REPEAT-CONTAINING PROTEIN 40"/>
    <property type="match status" value="1"/>
</dbReference>
<dbReference type="EC" id="2.3.2.27" evidence="2"/>
<dbReference type="InterPro" id="IPR003591">
    <property type="entry name" value="Leu-rich_rpt_typical-subtyp"/>
</dbReference>
<feature type="domain" description="NEL" evidence="7">
    <location>
        <begin position="1205"/>
        <end position="1496"/>
    </location>
</feature>
<keyword evidence="3" id="KW-0433">Leucine-rich repeat</keyword>
<evidence type="ECO:0000256" key="4">
    <source>
        <dbReference type="ARBA" id="ARBA00022737"/>
    </source>
</evidence>
<dbReference type="InterPro" id="IPR032675">
    <property type="entry name" value="LRR_dom_sf"/>
</dbReference>
<organism evidence="8 9">
    <name type="scientific">Pseudomonas putida</name>
    <name type="common">Arthrobacter siderocapsulatus</name>
    <dbReference type="NCBI Taxonomy" id="303"/>
    <lineage>
        <taxon>Bacteria</taxon>
        <taxon>Pseudomonadati</taxon>
        <taxon>Pseudomonadota</taxon>
        <taxon>Gammaproteobacteria</taxon>
        <taxon>Pseudomonadales</taxon>
        <taxon>Pseudomonadaceae</taxon>
        <taxon>Pseudomonas</taxon>
    </lineage>
</organism>
<dbReference type="InterPro" id="IPR050216">
    <property type="entry name" value="LRR_domain-containing"/>
</dbReference>
<comment type="caution">
    <text evidence="6">Lacks conserved residue(s) required for the propagation of feature annotation.</text>
</comment>
<dbReference type="Gene3D" id="1.20.58.360">
    <property type="entry name" value="Shigella T3SS effector IpaH defines"/>
    <property type="match status" value="1"/>
</dbReference>
<evidence type="ECO:0000313" key="8">
    <source>
        <dbReference type="EMBL" id="KAF0251875.1"/>
    </source>
</evidence>
<comment type="catalytic activity">
    <reaction evidence="1">
        <text>S-ubiquitinyl-[E2 ubiquitin-conjugating enzyme]-L-cysteine + [acceptor protein]-L-lysine = [E2 ubiquitin-conjugating enzyme]-L-cysteine + N(6)-ubiquitinyl-[acceptor protein]-L-lysine.</text>
        <dbReference type="EC" id="2.3.2.27"/>
    </reaction>
</comment>
<dbReference type="Pfam" id="PF14496">
    <property type="entry name" value="NEL"/>
    <property type="match status" value="1"/>
</dbReference>
<keyword evidence="5" id="KW-0843">Virulence</keyword>
<dbReference type="InterPro" id="IPR046673">
    <property type="entry name" value="ToxA_N"/>
</dbReference>
<reference evidence="8 9" key="1">
    <citation type="submission" date="2019-12" db="EMBL/GenBank/DDBJ databases">
        <authorList>
            <person name="Woiski C."/>
        </authorList>
    </citation>
    <scope>NUCLEOTIDE SEQUENCE [LARGE SCALE GENOMIC DNA]</scope>
    <source>
        <strain evidence="8 9">BOE100</strain>
    </source>
</reference>
<evidence type="ECO:0000256" key="3">
    <source>
        <dbReference type="ARBA" id="ARBA00022614"/>
    </source>
</evidence>
<keyword evidence="6" id="KW-1035">Host cytoplasm</keyword>
<dbReference type="Proteomes" id="UP000442695">
    <property type="component" value="Unassembled WGS sequence"/>
</dbReference>
<evidence type="ECO:0000256" key="1">
    <source>
        <dbReference type="ARBA" id="ARBA00000900"/>
    </source>
</evidence>
<dbReference type="EMBL" id="WOWR01000050">
    <property type="protein sequence ID" value="KAF0251875.1"/>
    <property type="molecule type" value="Genomic_DNA"/>
</dbReference>
<dbReference type="PROSITE" id="PS52053">
    <property type="entry name" value="NEL"/>
    <property type="match status" value="1"/>
</dbReference>
<evidence type="ECO:0000256" key="2">
    <source>
        <dbReference type="ARBA" id="ARBA00012483"/>
    </source>
</evidence>
<dbReference type="InterPro" id="IPR029487">
    <property type="entry name" value="NEL_dom"/>
</dbReference>
<accession>A0A7V8EBP3</accession>
<evidence type="ECO:0000313" key="9">
    <source>
        <dbReference type="Proteomes" id="UP000442695"/>
    </source>
</evidence>
<dbReference type="PANTHER" id="PTHR48051">
    <property type="match status" value="1"/>
</dbReference>
<dbReference type="SUPFAM" id="SSF52058">
    <property type="entry name" value="L domain-like"/>
    <property type="match status" value="1"/>
</dbReference>
<dbReference type="GO" id="GO:0016567">
    <property type="term" value="P:protein ubiquitination"/>
    <property type="evidence" value="ECO:0007669"/>
    <property type="project" value="InterPro"/>
</dbReference>
<keyword evidence="6" id="KW-0833">Ubl conjugation pathway</keyword>
<keyword evidence="6" id="KW-0964">Secreted</keyword>
<dbReference type="GO" id="GO:0005737">
    <property type="term" value="C:cytoplasm"/>
    <property type="evidence" value="ECO:0007669"/>
    <property type="project" value="TreeGrafter"/>
</dbReference>
<dbReference type="SMART" id="SM00369">
    <property type="entry name" value="LRR_TYP"/>
    <property type="match status" value="4"/>
</dbReference>
<keyword evidence="4" id="KW-0677">Repeat</keyword>
<proteinExistence type="inferred from homology"/>
<comment type="similarity">
    <text evidence="6">Belongs to the LRR-containing bacterial E3 ligase family.</text>
</comment>
<comment type="caution">
    <text evidence="8">The sequence shown here is derived from an EMBL/GenBank/DDBJ whole genome shotgun (WGS) entry which is preliminary data.</text>
</comment>
<dbReference type="Pfam" id="PF13855">
    <property type="entry name" value="LRR_8"/>
    <property type="match status" value="1"/>
</dbReference>
<evidence type="ECO:0000256" key="6">
    <source>
        <dbReference type="PROSITE-ProRule" id="PRU01398"/>
    </source>
</evidence>
<name>A0A7V8EBP3_PSEPU</name>